<accession>A0ABW0EU03</accession>
<reference evidence="4" key="1">
    <citation type="journal article" date="2019" name="Int. J. Syst. Evol. Microbiol.">
        <title>The Global Catalogue of Microorganisms (GCM) 10K type strain sequencing project: providing services to taxonomists for standard genome sequencing and annotation.</title>
        <authorList>
            <consortium name="The Broad Institute Genomics Platform"/>
            <consortium name="The Broad Institute Genome Sequencing Center for Infectious Disease"/>
            <person name="Wu L."/>
            <person name="Ma J."/>
        </authorList>
    </citation>
    <scope>NUCLEOTIDE SEQUENCE [LARGE SCALE GENOMIC DNA]</scope>
    <source>
        <strain evidence="4">CCUG 59778</strain>
    </source>
</reference>
<evidence type="ECO:0000256" key="1">
    <source>
        <dbReference type="SAM" id="MobiDB-lite"/>
    </source>
</evidence>
<dbReference type="Proteomes" id="UP001596157">
    <property type="component" value="Unassembled WGS sequence"/>
</dbReference>
<sequence length="201" mass="21090">MTRATFRPVAAAAVAAALVTGAAWVGQAGAGPAAAGAGPATSSWTGAWPAGPQRLTGTTFTDRTLLSDPSRWFFLDGVDVLPARGTPGDVVVLGDSITDGAYSAWNGNKRGQPLDTRHRRRRRPHRLRHRHPPAAVDLRLFRWRGFPFPQQGIPVSTSVSSPLSSGFGTGERRGALPDARSLSSFAGSCPVSCLPGREAAP</sequence>
<feature type="signal peptide" evidence="2">
    <location>
        <begin position="1"/>
        <end position="30"/>
    </location>
</feature>
<dbReference type="EMBL" id="JBHSKF010000013">
    <property type="protein sequence ID" value="MFC5289893.1"/>
    <property type="molecule type" value="Genomic_DNA"/>
</dbReference>
<feature type="region of interest" description="Disordered" evidence="1">
    <location>
        <begin position="108"/>
        <end position="128"/>
    </location>
</feature>
<feature type="region of interest" description="Disordered" evidence="1">
    <location>
        <begin position="157"/>
        <end position="176"/>
    </location>
</feature>
<keyword evidence="2" id="KW-0732">Signal</keyword>
<proteinExistence type="predicted"/>
<evidence type="ECO:0000313" key="4">
    <source>
        <dbReference type="Proteomes" id="UP001596157"/>
    </source>
</evidence>
<evidence type="ECO:0000313" key="3">
    <source>
        <dbReference type="EMBL" id="MFC5289893.1"/>
    </source>
</evidence>
<keyword evidence="4" id="KW-1185">Reference proteome</keyword>
<gene>
    <name evidence="3" type="ORF">ACFPM7_22795</name>
</gene>
<dbReference type="RefSeq" id="WP_378249761.1">
    <property type="nucleotide sequence ID" value="NZ_JBHSKF010000013.1"/>
</dbReference>
<feature type="chain" id="PRO_5045535237" description="GDSL-like lipase/acylhydrolase family protein" evidence="2">
    <location>
        <begin position="31"/>
        <end position="201"/>
    </location>
</feature>
<organism evidence="3 4">
    <name type="scientific">Actinokineospora guangxiensis</name>
    <dbReference type="NCBI Taxonomy" id="1490288"/>
    <lineage>
        <taxon>Bacteria</taxon>
        <taxon>Bacillati</taxon>
        <taxon>Actinomycetota</taxon>
        <taxon>Actinomycetes</taxon>
        <taxon>Pseudonocardiales</taxon>
        <taxon>Pseudonocardiaceae</taxon>
        <taxon>Actinokineospora</taxon>
    </lineage>
</organism>
<name>A0ABW0EU03_9PSEU</name>
<evidence type="ECO:0008006" key="5">
    <source>
        <dbReference type="Google" id="ProtNLM"/>
    </source>
</evidence>
<evidence type="ECO:0000256" key="2">
    <source>
        <dbReference type="SAM" id="SignalP"/>
    </source>
</evidence>
<protein>
    <recommendedName>
        <fullName evidence="5">GDSL-like lipase/acylhydrolase family protein</fullName>
    </recommendedName>
</protein>
<feature type="compositionally biased region" description="Basic residues" evidence="1">
    <location>
        <begin position="117"/>
        <end position="128"/>
    </location>
</feature>
<comment type="caution">
    <text evidence="3">The sequence shown here is derived from an EMBL/GenBank/DDBJ whole genome shotgun (WGS) entry which is preliminary data.</text>
</comment>